<dbReference type="EMBL" id="FPHW01000222">
    <property type="protein sequence ID" value="SFV85480.1"/>
    <property type="molecule type" value="Genomic_DNA"/>
</dbReference>
<dbReference type="InterPro" id="IPR027417">
    <property type="entry name" value="P-loop_NTPase"/>
</dbReference>
<accession>A0A1W1DVA3</accession>
<organism evidence="1">
    <name type="scientific">hydrothermal vent metagenome</name>
    <dbReference type="NCBI Taxonomy" id="652676"/>
    <lineage>
        <taxon>unclassified sequences</taxon>
        <taxon>metagenomes</taxon>
        <taxon>ecological metagenomes</taxon>
    </lineage>
</organism>
<gene>
    <name evidence="1" type="ORF">MNB_SUP05-7-600</name>
</gene>
<dbReference type="AlphaFoldDB" id="A0A1W1DVA3"/>
<proteinExistence type="predicted"/>
<reference evidence="1" key="1">
    <citation type="submission" date="2016-10" db="EMBL/GenBank/DDBJ databases">
        <authorList>
            <person name="de Groot N.N."/>
        </authorList>
    </citation>
    <scope>NUCLEOTIDE SEQUENCE</scope>
</reference>
<evidence type="ECO:0000313" key="1">
    <source>
        <dbReference type="EMBL" id="SFV85480.1"/>
    </source>
</evidence>
<sequence length="41" mass="4912">MWILRKILHPMDTVQAAEFLIDRLKLTKTNDEFFSSMSQKK</sequence>
<name>A0A1W1DVA3_9ZZZZ</name>
<protein>
    <submittedName>
        <fullName evidence="1">Transcription termination factor Rho</fullName>
    </submittedName>
</protein>
<dbReference type="Gene3D" id="3.40.50.300">
    <property type="entry name" value="P-loop containing nucleotide triphosphate hydrolases"/>
    <property type="match status" value="1"/>
</dbReference>